<dbReference type="InterPro" id="IPR010981">
    <property type="entry name" value="SinR/SinI_dimer_dom"/>
</dbReference>
<dbReference type="GO" id="GO:0046983">
    <property type="term" value="F:protein dimerization activity"/>
    <property type="evidence" value="ECO:0007669"/>
    <property type="project" value="InterPro"/>
</dbReference>
<evidence type="ECO:0000313" key="2">
    <source>
        <dbReference type="EMBL" id="KMY51635.1"/>
    </source>
</evidence>
<dbReference type="Pfam" id="PF08671">
    <property type="entry name" value="SinI"/>
    <property type="match status" value="1"/>
</dbReference>
<keyword evidence="3" id="KW-1185">Reference proteome</keyword>
<organism evidence="2 3">
    <name type="scientific">Peribacillus loiseleuriae</name>
    <dbReference type="NCBI Taxonomy" id="1679170"/>
    <lineage>
        <taxon>Bacteria</taxon>
        <taxon>Bacillati</taxon>
        <taxon>Bacillota</taxon>
        <taxon>Bacilli</taxon>
        <taxon>Bacillales</taxon>
        <taxon>Bacillaceae</taxon>
        <taxon>Peribacillus</taxon>
    </lineage>
</organism>
<dbReference type="SUPFAM" id="SSF47406">
    <property type="entry name" value="SinR repressor dimerisation domain-like"/>
    <property type="match status" value="1"/>
</dbReference>
<dbReference type="EMBL" id="LFZW01000001">
    <property type="protein sequence ID" value="KMY51635.1"/>
    <property type="molecule type" value="Genomic_DNA"/>
</dbReference>
<accession>A0A0K9GYF6</accession>
<dbReference type="PATRIC" id="fig|1679170.3.peg.4659"/>
<feature type="domain" description="Sin" evidence="1">
    <location>
        <begin position="21"/>
        <end position="59"/>
    </location>
</feature>
<gene>
    <name evidence="2" type="ORF">AC625_20635</name>
</gene>
<protein>
    <recommendedName>
        <fullName evidence="1">Sin domain-containing protein</fullName>
    </recommendedName>
</protein>
<dbReference type="STRING" id="1679170.AC625_20635"/>
<evidence type="ECO:0000259" key="1">
    <source>
        <dbReference type="PROSITE" id="PS51500"/>
    </source>
</evidence>
<reference evidence="3" key="1">
    <citation type="submission" date="2015-07" db="EMBL/GenBank/DDBJ databases">
        <title>Genome sequencing project for genomic taxonomy and phylogenomics of Bacillus-like bacteria.</title>
        <authorList>
            <person name="Liu B."/>
            <person name="Wang J."/>
            <person name="Zhu Y."/>
            <person name="Liu G."/>
            <person name="Chen Q."/>
            <person name="Chen Z."/>
            <person name="Lan J."/>
            <person name="Che J."/>
            <person name="Ge C."/>
            <person name="Shi H."/>
            <person name="Pan Z."/>
            <person name="Liu X."/>
        </authorList>
    </citation>
    <scope>NUCLEOTIDE SEQUENCE [LARGE SCALE GENOMIC DNA]</scope>
    <source>
        <strain evidence="3">FJAT-27997</strain>
    </source>
</reference>
<dbReference type="Proteomes" id="UP000037146">
    <property type="component" value="Unassembled WGS sequence"/>
</dbReference>
<dbReference type="AlphaFoldDB" id="A0A0K9GYF6"/>
<comment type="caution">
    <text evidence="2">The sequence shown here is derived from an EMBL/GenBank/DDBJ whole genome shotgun (WGS) entry which is preliminary data.</text>
</comment>
<evidence type="ECO:0000313" key="3">
    <source>
        <dbReference type="Proteomes" id="UP000037146"/>
    </source>
</evidence>
<dbReference type="InterPro" id="IPR036281">
    <property type="entry name" value="SinR/SinI_dimer_dom_sf"/>
</dbReference>
<dbReference type="PROSITE" id="PS51500">
    <property type="entry name" value="SIN"/>
    <property type="match status" value="1"/>
</dbReference>
<sequence length="71" mass="8298">MIGTQSTQLYKNKGMVFKMKLVEETQREEFDFEWVTLMLTAKQIGITPTEVRKFLQESQKLQSNKKGLNAK</sequence>
<name>A0A0K9GYF6_9BACI</name>
<dbReference type="GO" id="GO:0006355">
    <property type="term" value="P:regulation of DNA-templated transcription"/>
    <property type="evidence" value="ECO:0007669"/>
    <property type="project" value="InterPro"/>
</dbReference>
<proteinExistence type="predicted"/>